<dbReference type="OrthoDB" id="290376at2"/>
<keyword evidence="6" id="KW-0175">Coiled coil</keyword>
<dbReference type="PROSITE" id="PS50113">
    <property type="entry name" value="PAC"/>
    <property type="match status" value="2"/>
</dbReference>
<feature type="domain" description="PAS" evidence="8">
    <location>
        <begin position="397"/>
        <end position="468"/>
    </location>
</feature>
<feature type="coiled-coil region" evidence="6">
    <location>
        <begin position="362"/>
        <end position="393"/>
    </location>
</feature>
<keyword evidence="4 10" id="KW-0808">Transferase</keyword>
<dbReference type="CDD" id="cd00130">
    <property type="entry name" value="PAS"/>
    <property type="match status" value="4"/>
</dbReference>
<dbReference type="PRINTS" id="PR00344">
    <property type="entry name" value="BCTRLSENSOR"/>
</dbReference>
<dbReference type="PROSITE" id="PS50109">
    <property type="entry name" value="HIS_KIN"/>
    <property type="match status" value="1"/>
</dbReference>
<dbReference type="InterPro" id="IPR004358">
    <property type="entry name" value="Sig_transdc_His_kin-like_C"/>
</dbReference>
<dbReference type="InterPro" id="IPR003594">
    <property type="entry name" value="HATPase_dom"/>
</dbReference>
<dbReference type="InterPro" id="IPR003018">
    <property type="entry name" value="GAF"/>
</dbReference>
<dbReference type="SMART" id="SM00091">
    <property type="entry name" value="PAS"/>
    <property type="match status" value="4"/>
</dbReference>
<dbReference type="SMART" id="SM00065">
    <property type="entry name" value="GAF"/>
    <property type="match status" value="1"/>
</dbReference>
<evidence type="ECO:0000256" key="3">
    <source>
        <dbReference type="ARBA" id="ARBA00022553"/>
    </source>
</evidence>
<dbReference type="NCBIfam" id="TIGR00229">
    <property type="entry name" value="sensory_box"/>
    <property type="match status" value="4"/>
</dbReference>
<evidence type="ECO:0000313" key="10">
    <source>
        <dbReference type="EMBL" id="QDU34758.1"/>
    </source>
</evidence>
<feature type="domain" description="Histidine kinase" evidence="7">
    <location>
        <begin position="794"/>
        <end position="1013"/>
    </location>
</feature>
<dbReference type="SUPFAM" id="SSF55874">
    <property type="entry name" value="ATPase domain of HSP90 chaperone/DNA topoisomerase II/histidine kinase"/>
    <property type="match status" value="1"/>
</dbReference>
<dbReference type="SMART" id="SM00388">
    <property type="entry name" value="HisKA"/>
    <property type="match status" value="1"/>
</dbReference>
<protein>
    <recommendedName>
        <fullName evidence="2">histidine kinase</fullName>
        <ecNumber evidence="2">2.7.13.3</ecNumber>
    </recommendedName>
</protein>
<dbReference type="InterPro" id="IPR035965">
    <property type="entry name" value="PAS-like_dom_sf"/>
</dbReference>
<feature type="domain" description="PAS" evidence="8">
    <location>
        <begin position="41"/>
        <end position="116"/>
    </location>
</feature>
<dbReference type="Gene3D" id="3.30.450.40">
    <property type="match status" value="1"/>
</dbReference>
<dbReference type="Pfam" id="PF02518">
    <property type="entry name" value="HATPase_c"/>
    <property type="match status" value="1"/>
</dbReference>
<evidence type="ECO:0000256" key="6">
    <source>
        <dbReference type="SAM" id="Coils"/>
    </source>
</evidence>
<dbReference type="SMART" id="SM00086">
    <property type="entry name" value="PAC"/>
    <property type="match status" value="4"/>
</dbReference>
<organism evidence="10 11">
    <name type="scientific">Poriferisphaera corsica</name>
    <dbReference type="NCBI Taxonomy" id="2528020"/>
    <lineage>
        <taxon>Bacteria</taxon>
        <taxon>Pseudomonadati</taxon>
        <taxon>Planctomycetota</taxon>
        <taxon>Phycisphaerae</taxon>
        <taxon>Phycisphaerales</taxon>
        <taxon>Phycisphaeraceae</taxon>
        <taxon>Poriferisphaera</taxon>
    </lineage>
</organism>
<evidence type="ECO:0000256" key="1">
    <source>
        <dbReference type="ARBA" id="ARBA00000085"/>
    </source>
</evidence>
<dbReference type="InterPro" id="IPR003661">
    <property type="entry name" value="HisK_dim/P_dom"/>
</dbReference>
<dbReference type="SMART" id="SM00387">
    <property type="entry name" value="HATPase_c"/>
    <property type="match status" value="1"/>
</dbReference>
<dbReference type="RefSeq" id="WP_145079051.1">
    <property type="nucleotide sequence ID" value="NZ_CP036425.1"/>
</dbReference>
<keyword evidence="5" id="KW-0418">Kinase</keyword>
<sequence length="1023" mass="115839">MTKSDDQNNLSQSVQHLQDQVSKLQKSLDTYRLQEQLIPNFADQFRSVLEYAPGVVYFCKNDPPHYTMIYLNEAVEALTGYDKSQFLDEGLTFGELIHGDDARRVKSVIQQSAQSREEYRLTYRIKHRNGSWRWVREVGQVVPDPDHDPPLYLKGAIWDVTAGKIHEEQLEARDTILDAVHFAVEQFLRMGAWESRLPEVLDRIGVATGVSYVFIFKNHEATKADIHYGVCPIDDPSKNYIVEVGDLLFTQIHEWQNVNIPPERVKPRCEAIPYDKAGFQRWHDLLIANQTIFANVKDLPESERGDLASKGIKSVVAVPIFAGGQWWGYIALDECSRERDWSEREVDLLRSVAGTLGAAIVRQSYEIKLRELNEQLERRVMQRTAELERITEQSEHQARTLSTIMSASPDHLWLFDPQTRLLQVSASILEDYGVQESYVLGKTPYEVGFTPDRMSQVIEKAKAMFASGQAQSGEVDMLTTKGERRFSYILTPLREENGYIYGGLAVSRDITERKIAEDRLRESEQRLQGILDNTPASIYLKDADGKYLFINRMFEQRYQRKITDVVGKTDSDIFRPQLANLYRTNDIEVMSNGKTIEFEEAAMINGEPRVNLSIKFPLYGSDNKVTGVCGISADITDRINAEQVWKLVRTAIDQIDEAVIITDARIDHPGPEIIYVNPSFEHMTGWAAADIVGQTPRVLQGVNTDRSVLNELRTALETGRPCTGETVNYRKDGKEYTVQWHITPVRDEKGEVANFVSIQRDVSEQKQAEELERRRRDELAHVARLSTMGEMASGLAHELNQPLAAISNYVFGCRKRVEMDNIDKDTLIEALANVGNQAQRAGEIIRRMRNFVRKRESQKNFVSVNEIVHDVLELCAAENRDNRITVRDNLDTGTPNIGVDAIQIEQVVLNLVRNAGEAMRETPAEDRQLTLSSRISPDDSTLVELAVSDSGIGATEEQIKQIFNPFFSTKSDGMGMGLTISQSIVENHGGKLWASPNTNTPGLTFFMTLPICEDPDEIDELGD</sequence>
<dbReference type="InterPro" id="IPR029016">
    <property type="entry name" value="GAF-like_dom_sf"/>
</dbReference>
<dbReference type="PANTHER" id="PTHR43304">
    <property type="entry name" value="PHYTOCHROME-LIKE PROTEIN CPH1"/>
    <property type="match status" value="1"/>
</dbReference>
<keyword evidence="3" id="KW-0597">Phosphoprotein</keyword>
<dbReference type="InterPro" id="IPR000014">
    <property type="entry name" value="PAS"/>
</dbReference>
<dbReference type="Pfam" id="PF00512">
    <property type="entry name" value="HisKA"/>
    <property type="match status" value="1"/>
</dbReference>
<dbReference type="Gene3D" id="3.30.450.20">
    <property type="entry name" value="PAS domain"/>
    <property type="match status" value="4"/>
</dbReference>
<keyword evidence="11" id="KW-1185">Reference proteome</keyword>
<dbReference type="Proteomes" id="UP000317369">
    <property type="component" value="Chromosome"/>
</dbReference>
<dbReference type="InterPro" id="IPR001610">
    <property type="entry name" value="PAC"/>
</dbReference>
<dbReference type="GO" id="GO:0000155">
    <property type="term" value="F:phosphorelay sensor kinase activity"/>
    <property type="evidence" value="ECO:0007669"/>
    <property type="project" value="InterPro"/>
</dbReference>
<dbReference type="InterPro" id="IPR052162">
    <property type="entry name" value="Sensor_kinase/Photoreceptor"/>
</dbReference>
<dbReference type="EMBL" id="CP036425">
    <property type="protein sequence ID" value="QDU34758.1"/>
    <property type="molecule type" value="Genomic_DNA"/>
</dbReference>
<proteinExistence type="predicted"/>
<dbReference type="InterPro" id="IPR005467">
    <property type="entry name" value="His_kinase_dom"/>
</dbReference>
<dbReference type="CDD" id="cd00082">
    <property type="entry name" value="HisKA"/>
    <property type="match status" value="1"/>
</dbReference>
<feature type="coiled-coil region" evidence="6">
    <location>
        <begin position="7"/>
        <end position="34"/>
    </location>
</feature>
<gene>
    <name evidence="10" type="primary">fixL_1</name>
    <name evidence="10" type="ORF">KS4_28330</name>
</gene>
<dbReference type="InterPro" id="IPR013655">
    <property type="entry name" value="PAS_fold_3"/>
</dbReference>
<evidence type="ECO:0000256" key="5">
    <source>
        <dbReference type="ARBA" id="ARBA00022777"/>
    </source>
</evidence>
<evidence type="ECO:0000259" key="7">
    <source>
        <dbReference type="PROSITE" id="PS50109"/>
    </source>
</evidence>
<dbReference type="Pfam" id="PF13426">
    <property type="entry name" value="PAS_9"/>
    <property type="match status" value="1"/>
</dbReference>
<dbReference type="KEGG" id="pcor:KS4_28330"/>
<dbReference type="InterPro" id="IPR036890">
    <property type="entry name" value="HATPase_C_sf"/>
</dbReference>
<dbReference type="InterPro" id="IPR000700">
    <property type="entry name" value="PAS-assoc_C"/>
</dbReference>
<dbReference type="Gene3D" id="1.10.287.130">
    <property type="match status" value="1"/>
</dbReference>
<dbReference type="PROSITE" id="PS50112">
    <property type="entry name" value="PAS"/>
    <property type="match status" value="4"/>
</dbReference>
<dbReference type="InterPro" id="IPR013656">
    <property type="entry name" value="PAS_4"/>
</dbReference>
<dbReference type="Pfam" id="PF08448">
    <property type="entry name" value="PAS_4"/>
    <property type="match status" value="2"/>
</dbReference>
<dbReference type="PANTHER" id="PTHR43304:SF1">
    <property type="entry name" value="PAC DOMAIN-CONTAINING PROTEIN"/>
    <property type="match status" value="1"/>
</dbReference>
<accession>A0A517YX00</accession>
<evidence type="ECO:0000313" key="11">
    <source>
        <dbReference type="Proteomes" id="UP000317369"/>
    </source>
</evidence>
<dbReference type="EC" id="2.7.13.3" evidence="2"/>
<dbReference type="Pfam" id="PF01590">
    <property type="entry name" value="GAF"/>
    <property type="match status" value="1"/>
</dbReference>
<evidence type="ECO:0000256" key="2">
    <source>
        <dbReference type="ARBA" id="ARBA00012438"/>
    </source>
</evidence>
<dbReference type="InterPro" id="IPR036097">
    <property type="entry name" value="HisK_dim/P_sf"/>
</dbReference>
<evidence type="ECO:0000259" key="9">
    <source>
        <dbReference type="PROSITE" id="PS50113"/>
    </source>
</evidence>
<dbReference type="SUPFAM" id="SSF55785">
    <property type="entry name" value="PYP-like sensor domain (PAS domain)"/>
    <property type="match status" value="4"/>
</dbReference>
<dbReference type="Pfam" id="PF08447">
    <property type="entry name" value="PAS_3"/>
    <property type="match status" value="1"/>
</dbReference>
<feature type="domain" description="PAC" evidence="9">
    <location>
        <begin position="722"/>
        <end position="774"/>
    </location>
</feature>
<dbReference type="Gene3D" id="3.30.565.10">
    <property type="entry name" value="Histidine kinase-like ATPase, C-terminal domain"/>
    <property type="match status" value="1"/>
</dbReference>
<evidence type="ECO:0000259" key="8">
    <source>
        <dbReference type="PROSITE" id="PS50112"/>
    </source>
</evidence>
<feature type="domain" description="PAS" evidence="8">
    <location>
        <begin position="523"/>
        <end position="593"/>
    </location>
</feature>
<feature type="domain" description="PAC" evidence="9">
    <location>
        <begin position="471"/>
        <end position="522"/>
    </location>
</feature>
<dbReference type="SUPFAM" id="SSF47384">
    <property type="entry name" value="Homodimeric domain of signal transducing histidine kinase"/>
    <property type="match status" value="1"/>
</dbReference>
<evidence type="ECO:0000256" key="4">
    <source>
        <dbReference type="ARBA" id="ARBA00022679"/>
    </source>
</evidence>
<comment type="catalytic activity">
    <reaction evidence="1">
        <text>ATP + protein L-histidine = ADP + protein N-phospho-L-histidine.</text>
        <dbReference type="EC" id="2.7.13.3"/>
    </reaction>
</comment>
<reference evidence="10 11" key="1">
    <citation type="submission" date="2019-02" db="EMBL/GenBank/DDBJ databases">
        <title>Deep-cultivation of Planctomycetes and their phenomic and genomic characterization uncovers novel biology.</title>
        <authorList>
            <person name="Wiegand S."/>
            <person name="Jogler M."/>
            <person name="Boedeker C."/>
            <person name="Pinto D."/>
            <person name="Vollmers J."/>
            <person name="Rivas-Marin E."/>
            <person name="Kohn T."/>
            <person name="Peeters S.H."/>
            <person name="Heuer A."/>
            <person name="Rast P."/>
            <person name="Oberbeckmann S."/>
            <person name="Bunk B."/>
            <person name="Jeske O."/>
            <person name="Meyerdierks A."/>
            <person name="Storesund J.E."/>
            <person name="Kallscheuer N."/>
            <person name="Luecker S."/>
            <person name="Lage O.M."/>
            <person name="Pohl T."/>
            <person name="Merkel B.J."/>
            <person name="Hornburger P."/>
            <person name="Mueller R.-W."/>
            <person name="Bruemmer F."/>
            <person name="Labrenz M."/>
            <person name="Spormann A.M."/>
            <person name="Op den Camp H."/>
            <person name="Overmann J."/>
            <person name="Amann R."/>
            <person name="Jetten M.S.M."/>
            <person name="Mascher T."/>
            <person name="Medema M.H."/>
            <person name="Devos D.P."/>
            <person name="Kaster A.-K."/>
            <person name="Ovreas L."/>
            <person name="Rohde M."/>
            <person name="Galperin M.Y."/>
            <person name="Jogler C."/>
        </authorList>
    </citation>
    <scope>NUCLEOTIDE SEQUENCE [LARGE SCALE GENOMIC DNA]</scope>
    <source>
        <strain evidence="10 11">KS4</strain>
    </source>
</reference>
<dbReference type="AlphaFoldDB" id="A0A517YX00"/>
<name>A0A517YX00_9BACT</name>
<dbReference type="SUPFAM" id="SSF55781">
    <property type="entry name" value="GAF domain-like"/>
    <property type="match status" value="1"/>
</dbReference>
<feature type="domain" description="PAS" evidence="8">
    <location>
        <begin position="644"/>
        <end position="719"/>
    </location>
</feature>